<sequence>MATVPVRRTPGRPPARRLALTTESNEDGFYEVDRLVRLFLKRPGQPLQWKVVGNFNVAPDQTAESNSVIGDVIAVWHSGGVYKWSVRFGDCSVHDYEAEQQARAVNRAHNLHIRVTN</sequence>
<dbReference type="Proteomes" id="UP000053236">
    <property type="component" value="Unassembled WGS sequence"/>
</dbReference>
<evidence type="ECO:0000256" key="1">
    <source>
        <dbReference type="SAM" id="MobiDB-lite"/>
    </source>
</evidence>
<dbReference type="AlphaFoldDB" id="W2HPN3"/>
<accession>W2HPN3</accession>
<organism evidence="2">
    <name type="scientific">Phytophthora nicotianae</name>
    <name type="common">Potato buckeye rot agent</name>
    <name type="synonym">Phytophthora parasitica</name>
    <dbReference type="NCBI Taxonomy" id="4792"/>
    <lineage>
        <taxon>Eukaryota</taxon>
        <taxon>Sar</taxon>
        <taxon>Stramenopiles</taxon>
        <taxon>Oomycota</taxon>
        <taxon>Peronosporomycetes</taxon>
        <taxon>Peronosporales</taxon>
        <taxon>Peronosporaceae</taxon>
        <taxon>Phytophthora</taxon>
    </lineage>
</organism>
<reference evidence="2" key="1">
    <citation type="submission" date="2013-11" db="EMBL/GenBank/DDBJ databases">
        <title>The Genome Sequence of Phytophthora parasitica CJ02B3.</title>
        <authorList>
            <consortium name="The Broad Institute Genomics Platform"/>
            <person name="Russ C."/>
            <person name="Tyler B."/>
            <person name="Panabieres F."/>
            <person name="Shan W."/>
            <person name="Tripathy S."/>
            <person name="Grunwald N."/>
            <person name="Machado M."/>
            <person name="Johnson C.S."/>
            <person name="Arredondo F."/>
            <person name="Hong C."/>
            <person name="Coffey M."/>
            <person name="Young S.K."/>
            <person name="Zeng Q."/>
            <person name="Gargeya S."/>
            <person name="Fitzgerald M."/>
            <person name="Abouelleil A."/>
            <person name="Alvarado L."/>
            <person name="Chapman S.B."/>
            <person name="Gainer-Dewar J."/>
            <person name="Goldberg J."/>
            <person name="Griggs A."/>
            <person name="Gujja S."/>
            <person name="Hansen M."/>
            <person name="Howarth C."/>
            <person name="Imamovic A."/>
            <person name="Ireland A."/>
            <person name="Larimer J."/>
            <person name="McCowan C."/>
            <person name="Murphy C."/>
            <person name="Pearson M."/>
            <person name="Poon T.W."/>
            <person name="Priest M."/>
            <person name="Roberts A."/>
            <person name="Saif S."/>
            <person name="Shea T."/>
            <person name="Sykes S."/>
            <person name="Wortman J."/>
            <person name="Nusbaum C."/>
            <person name="Birren B."/>
        </authorList>
    </citation>
    <scope>NUCLEOTIDE SEQUENCE [LARGE SCALE GENOMIC DNA]</scope>
    <source>
        <strain evidence="2">CJ02B3</strain>
    </source>
</reference>
<evidence type="ECO:0000313" key="2">
    <source>
        <dbReference type="EMBL" id="ETK96500.1"/>
    </source>
</evidence>
<feature type="region of interest" description="Disordered" evidence="1">
    <location>
        <begin position="1"/>
        <end position="20"/>
    </location>
</feature>
<gene>
    <name evidence="2" type="ORF">L915_00797</name>
</gene>
<name>W2HPN3_PHYNI</name>
<protein>
    <submittedName>
        <fullName evidence="2">Uncharacterized protein</fullName>
    </submittedName>
</protein>
<proteinExistence type="predicted"/>
<dbReference type="EMBL" id="KI684056">
    <property type="protein sequence ID" value="ETK96500.1"/>
    <property type="molecule type" value="Genomic_DNA"/>
</dbReference>
<dbReference type="VEuPathDB" id="FungiDB:PPTG_00468"/>